<keyword evidence="2" id="KW-0690">Ribosome biogenesis</keyword>
<dbReference type="InterPro" id="IPR012948">
    <property type="entry name" value="AARP2CN"/>
</dbReference>
<keyword evidence="7" id="KW-1185">Reference proteome</keyword>
<sequence>MPPTYRANDRLDEKKKKHRVRQSGPKADKKQLKDKKAPSHNVKAFAVQHTTKAARLVQRTLDYQTKKQHLPQSSHVVDASPPMVVALVGPPKSGKTTLLKSLIKHFARQAVNVVKGPLTVVVGKKVRLTFIECGCDINSMLDAAKIADVVLLMVNVRTGLEMYHFEFINMVQVHGMPRVIPVLNHLDTYKDSSSSRAVRRKIKQRLWVDLNSKIFLLSRFQPKKYPTSEEPASEFSKPGDYLIAEVRRLARMIIVKIPRATDWRTSHPYMLIDRLEDITDSTLLSELPHADRTVSMYGWVRGAPLPPALTSPGIHIAGLGDFTLADCTRQPDPCPLPNQIAAMANTASSTGKPSRHLAERDRKIYAPMSSLGGVLFDRDATYIDLGGSHYLTQQRQRGGHSQVVTQTALDEVHATFGHLGGLDEQMESEHRVRILGDTPYLLGKQIGMDDEEMNTATDTSDNEKEDSDEEDDQSTESTASVTQTESVEDAKVFSDNLFAGFLVPAGTEPSRQPPAETRKHHQSSSPNKNVHLEVKQVLDDIDWRTTRPARINWNRIIYGQVQSSGNDEATTKSMVDGLFRVPSQQGFDDHPMTVRTHDFTIPLRFGISASPPTDWTDPGMLERIANRFTTGQWDASEDAQTLLQTDAQARAALAAQEAHKYAAASASKVRYKGASDGYSEEEMEDVEGGEAGEEEDAADTYDTSDESDAEMASDEDVFAGSDKQSGDSGGQESDAEKDDPNAEFEKRLLRPTKRQKLLEKRKRHKALFEKLYEAAGGGSEATAFYDKLLAAKEAQLAANRAVLQSLSEEAVEQLEGFPPGAYVRLEFRGIPYQFIDRFNPCQPLVAGGLPSAEEAKGYIQVRFRTHRWLKRVLRSNDPITVSIGWRRYQTVGVFSKEEHNLRNRFLKYSLPHEHCLVTIYGPLVPAKTGVTLFVNSAWRPQSDASGLPTFRVAGTGSVTATDQSFQIMKKLKLIGEPYKIFSKTAFIRGMFNSALEVSKMVGARIQTVSNIRGLIKSALTNPSVSQPGDFRATFEAQLRRSDLVFLRTFVAVELPRYYNPVLNRLCPVEGEEEVGPGNTHGWRLMRTLTELRKETGVKVAVNADSHYKPIQRPVHVPTPLYVPTKLVAALPFAQKPKMSKKIARELLGGDKVKAAVFGDLPPPIKAAADRNMETREELLSRLRQLHADYKQRQRAKMVARVSKHKQEMAKLEQKRLANERQRRKAFFARQGGRRKGKKGGRSE</sequence>
<feature type="region of interest" description="Disordered" evidence="4">
    <location>
        <begin position="445"/>
        <end position="488"/>
    </location>
</feature>
<dbReference type="PANTHER" id="PTHR12858">
    <property type="entry name" value="RIBOSOME BIOGENESIS PROTEIN"/>
    <property type="match status" value="1"/>
</dbReference>
<protein>
    <submittedName>
        <fullName evidence="6">Glycoside hydrolase 2 (Mannanase, beta-galactosidase)</fullName>
    </submittedName>
</protein>
<evidence type="ECO:0000256" key="2">
    <source>
        <dbReference type="ARBA" id="ARBA00022517"/>
    </source>
</evidence>
<dbReference type="GO" id="GO:0005730">
    <property type="term" value="C:nucleolus"/>
    <property type="evidence" value="ECO:0007669"/>
    <property type="project" value="UniProtKB-SubCell"/>
</dbReference>
<dbReference type="OrthoDB" id="10260897at2759"/>
<dbReference type="Proteomes" id="UP000286415">
    <property type="component" value="Unassembled WGS sequence"/>
</dbReference>
<proteinExistence type="predicted"/>
<feature type="compositionally biased region" description="Basic and acidic residues" evidence="4">
    <location>
        <begin position="1205"/>
        <end position="1220"/>
    </location>
</feature>
<reference evidence="6 7" key="2">
    <citation type="journal article" date="2021" name="Genomics">
        <title>High-quality reference genome for Clonorchis sinensis.</title>
        <authorList>
            <person name="Young N.D."/>
            <person name="Stroehlein A.J."/>
            <person name="Kinkar L."/>
            <person name="Wang T."/>
            <person name="Sohn W.M."/>
            <person name="Chang B.C.H."/>
            <person name="Kaur P."/>
            <person name="Weisz D."/>
            <person name="Dudchenko O."/>
            <person name="Aiden E.L."/>
            <person name="Korhonen P.K."/>
            <person name="Gasser R.B."/>
        </authorList>
    </citation>
    <scope>NUCLEOTIDE SEQUENCE [LARGE SCALE GENOMIC DNA]</scope>
    <source>
        <strain evidence="6">Cs-k2</strain>
    </source>
</reference>
<dbReference type="SMART" id="SM00785">
    <property type="entry name" value="AARP2CN"/>
    <property type="match status" value="1"/>
</dbReference>
<feature type="compositionally biased region" description="Basic and acidic residues" evidence="4">
    <location>
        <begin position="738"/>
        <end position="748"/>
    </location>
</feature>
<dbReference type="GO" id="GO:0000479">
    <property type="term" value="P:endonucleolytic cleavage of tricistronic rRNA transcript (SSU-rRNA, 5.8S rRNA, LSU-rRNA)"/>
    <property type="evidence" value="ECO:0007669"/>
    <property type="project" value="TreeGrafter"/>
</dbReference>
<feature type="compositionally biased region" description="Acidic residues" evidence="4">
    <location>
        <begin position="678"/>
        <end position="717"/>
    </location>
</feature>
<feature type="region of interest" description="Disordered" evidence="4">
    <location>
        <begin position="1"/>
        <end position="39"/>
    </location>
</feature>
<feature type="compositionally biased region" description="Acidic residues" evidence="4">
    <location>
        <begin position="463"/>
        <end position="474"/>
    </location>
</feature>
<evidence type="ECO:0000313" key="6">
    <source>
        <dbReference type="EMBL" id="KAG5445448.1"/>
    </source>
</evidence>
<dbReference type="EMBL" id="NIRI02000056">
    <property type="protein sequence ID" value="KAG5445448.1"/>
    <property type="molecule type" value="Genomic_DNA"/>
</dbReference>
<dbReference type="SUPFAM" id="SSF52540">
    <property type="entry name" value="P-loop containing nucleoside triphosphate hydrolases"/>
    <property type="match status" value="1"/>
</dbReference>
<dbReference type="InterPro" id="IPR007034">
    <property type="entry name" value="BMS1_TSR1_C"/>
</dbReference>
<feature type="compositionally biased region" description="Basic and acidic residues" evidence="4">
    <location>
        <begin position="26"/>
        <end position="37"/>
    </location>
</feature>
<reference evidence="6 7" key="1">
    <citation type="journal article" date="2018" name="Biotechnol. Adv.">
        <title>Improved genomic resources and new bioinformatic workflow for the carcinogenic parasite Clonorchis sinensis: Biotechnological implications.</title>
        <authorList>
            <person name="Wang D."/>
            <person name="Korhonen P.K."/>
            <person name="Gasser R.B."/>
            <person name="Young N.D."/>
        </authorList>
    </citation>
    <scope>NUCLEOTIDE SEQUENCE [LARGE SCALE GENOMIC DNA]</scope>
    <source>
        <strain evidence="6">Cs-k2</strain>
    </source>
</reference>
<organism evidence="6 7">
    <name type="scientific">Clonorchis sinensis</name>
    <name type="common">Chinese liver fluke</name>
    <dbReference type="NCBI Taxonomy" id="79923"/>
    <lineage>
        <taxon>Eukaryota</taxon>
        <taxon>Metazoa</taxon>
        <taxon>Spiralia</taxon>
        <taxon>Lophotrochozoa</taxon>
        <taxon>Platyhelminthes</taxon>
        <taxon>Trematoda</taxon>
        <taxon>Digenea</taxon>
        <taxon>Opisthorchiida</taxon>
        <taxon>Opisthorchiata</taxon>
        <taxon>Opisthorchiidae</taxon>
        <taxon>Clonorchis</taxon>
    </lineage>
</organism>
<dbReference type="GO" id="GO:0030686">
    <property type="term" value="C:90S preribosome"/>
    <property type="evidence" value="ECO:0007669"/>
    <property type="project" value="TreeGrafter"/>
</dbReference>
<keyword evidence="3" id="KW-0539">Nucleus</keyword>
<dbReference type="Pfam" id="PF08142">
    <property type="entry name" value="AARP2CN"/>
    <property type="match status" value="1"/>
</dbReference>
<evidence type="ECO:0000256" key="1">
    <source>
        <dbReference type="ARBA" id="ARBA00004604"/>
    </source>
</evidence>
<feature type="domain" description="Bms1-type G" evidence="5">
    <location>
        <begin position="81"/>
        <end position="259"/>
    </location>
</feature>
<accession>A0A8T1M8Y7</accession>
<dbReference type="PANTHER" id="PTHR12858:SF2">
    <property type="entry name" value="RIBOSOME BIOGENESIS PROTEIN BMS1 HOMOLOG"/>
    <property type="match status" value="1"/>
</dbReference>
<dbReference type="GO" id="GO:0005525">
    <property type="term" value="F:GTP binding"/>
    <property type="evidence" value="ECO:0007669"/>
    <property type="project" value="TreeGrafter"/>
</dbReference>
<gene>
    <name evidence="6" type="ORF">CSKR_203226</name>
</gene>
<comment type="subcellular location">
    <subcellularLocation>
        <location evidence="1">Nucleus</location>
        <location evidence="1">Nucleolus</location>
    </subcellularLocation>
</comment>
<name>A0A8T1M8Y7_CLOSI</name>
<keyword evidence="6" id="KW-0378">Hydrolase</keyword>
<dbReference type="GO" id="GO:0000462">
    <property type="term" value="P:maturation of SSU-rRNA from tricistronic rRNA transcript (SSU-rRNA, 5.8S rRNA, LSU-rRNA)"/>
    <property type="evidence" value="ECO:0007669"/>
    <property type="project" value="TreeGrafter"/>
</dbReference>
<dbReference type="InterPro" id="IPR027417">
    <property type="entry name" value="P-loop_NTPase"/>
</dbReference>
<dbReference type="PROSITE" id="PS51714">
    <property type="entry name" value="G_BMS1"/>
    <property type="match status" value="1"/>
</dbReference>
<evidence type="ECO:0000256" key="3">
    <source>
        <dbReference type="ARBA" id="ARBA00023242"/>
    </source>
</evidence>
<dbReference type="AlphaFoldDB" id="A0A8T1M8Y7"/>
<evidence type="ECO:0000256" key="4">
    <source>
        <dbReference type="SAM" id="MobiDB-lite"/>
    </source>
</evidence>
<evidence type="ECO:0000313" key="7">
    <source>
        <dbReference type="Proteomes" id="UP000286415"/>
    </source>
</evidence>
<feature type="compositionally biased region" description="Basic residues" evidence="4">
    <location>
        <begin position="1221"/>
        <end position="1243"/>
    </location>
</feature>
<dbReference type="Pfam" id="PF04950">
    <property type="entry name" value="RIBIOP_C"/>
    <property type="match status" value="1"/>
</dbReference>
<feature type="region of interest" description="Disordered" evidence="4">
    <location>
        <begin position="664"/>
        <end position="750"/>
    </location>
</feature>
<dbReference type="GO" id="GO:0003924">
    <property type="term" value="F:GTPase activity"/>
    <property type="evidence" value="ECO:0007669"/>
    <property type="project" value="TreeGrafter"/>
</dbReference>
<feature type="region of interest" description="Disordered" evidence="4">
    <location>
        <begin position="1205"/>
        <end position="1243"/>
    </location>
</feature>
<dbReference type="InterPro" id="IPR030387">
    <property type="entry name" value="G_Bms1/Tsr1_dom"/>
</dbReference>
<dbReference type="Gene3D" id="3.40.50.300">
    <property type="entry name" value="P-loop containing nucleotide triphosphate hydrolases"/>
    <property type="match status" value="2"/>
</dbReference>
<dbReference type="InterPro" id="IPR039761">
    <property type="entry name" value="Bms1/Tsr1"/>
</dbReference>
<dbReference type="GO" id="GO:0034511">
    <property type="term" value="F:U3 snoRNA binding"/>
    <property type="evidence" value="ECO:0007669"/>
    <property type="project" value="TreeGrafter"/>
</dbReference>
<evidence type="ECO:0000259" key="5">
    <source>
        <dbReference type="PROSITE" id="PS51714"/>
    </source>
</evidence>
<dbReference type="SMART" id="SM01362">
    <property type="entry name" value="DUF663"/>
    <property type="match status" value="1"/>
</dbReference>
<comment type="caution">
    <text evidence="6">The sequence shown here is derived from an EMBL/GenBank/DDBJ whole genome shotgun (WGS) entry which is preliminary data.</text>
</comment>
<feature type="region of interest" description="Disordered" evidence="4">
    <location>
        <begin position="503"/>
        <end position="530"/>
    </location>
</feature>